<dbReference type="AlphaFoldDB" id="U1HJV8"/>
<feature type="compositionally biased region" description="Basic and acidic residues" evidence="2">
    <location>
        <begin position="286"/>
        <end position="316"/>
    </location>
</feature>
<dbReference type="GeneID" id="19236224"/>
<feature type="compositionally biased region" description="Basic and acidic residues" evidence="2">
    <location>
        <begin position="323"/>
        <end position="339"/>
    </location>
</feature>
<dbReference type="RefSeq" id="XP_007805269.1">
    <property type="nucleotide sequence ID" value="XM_007807078.1"/>
</dbReference>
<reference evidence="4" key="1">
    <citation type="journal article" date="2014" name="BMC Genomics">
        <title>Genome characteristics reveal the impact of lichenization on lichen-forming fungus Endocarpon pusillum Hedwig (Verrucariales, Ascomycota).</title>
        <authorList>
            <person name="Wang Y.-Y."/>
            <person name="Liu B."/>
            <person name="Zhang X.-Y."/>
            <person name="Zhou Q.-M."/>
            <person name="Zhang T."/>
            <person name="Li H."/>
            <person name="Yu Y.-F."/>
            <person name="Zhang X.-L."/>
            <person name="Hao X.-Y."/>
            <person name="Wang M."/>
            <person name="Wang L."/>
            <person name="Wei J.-C."/>
        </authorList>
    </citation>
    <scope>NUCLEOTIDE SEQUENCE [LARGE SCALE GENOMIC DNA]</scope>
    <source>
        <strain evidence="4">Z07020 / HMAS-L-300199</strain>
    </source>
</reference>
<keyword evidence="1" id="KW-0175">Coiled coil</keyword>
<sequence length="579" mass="64630">MEGRAVVEVGQRPVYIYNGVTDLRELKDISLNGASLFFNGTFSVDGLRHVNLQGAHVFFNGKLQSGVTRGVSQDAVATTVSSPLSKSDGQVEASSHDGSRNSSPHVDPAVRRPSKALDSGRMECSSERTDSKPTSAGMDHLNPKDAEIRPLHNEHPTSERIESVTRSGNSLSHNANLTPFGLNQKVAGRQQTRTSGEAVDRSMPPARSVRFNVPAVLPTPVPSLPLKHMQCTNPSPRRRGSISETVHKSTSHTSVFNRPWEHDRADVHLKLPPQKRPSDQDIWNSSKEEKKPRLEKHNGFDLDKQTNKLIQEEVVQRSKRAKQLSDNDNGHDATAEHEKIRKLSTQRNEMRSQLLGKPHRPLLASTIPSGPTRDRLAVNVPQQMPRLPQSSPLNNVINSATLNEEIVQTRIRFNLAQKDLIDERARRGTASKALSAQVTALNKKLAKLHRKRTEINDDTDRMNAFRRCDLEGYRLDVGALIQTTPKSPPVCPLSPSDSEWKNRLSLCYEALERTKLENIEVKVAKRELGTLSGEENPVIKQEKCDQNILWRVEAAGDKVFPMPSRRQVHFALTDIETCL</sequence>
<dbReference type="EMBL" id="KE721469">
    <property type="protein sequence ID" value="ERF69209.1"/>
    <property type="molecule type" value="Genomic_DNA"/>
</dbReference>
<feature type="coiled-coil region" evidence="1">
    <location>
        <begin position="431"/>
        <end position="458"/>
    </location>
</feature>
<evidence type="ECO:0000313" key="3">
    <source>
        <dbReference type="EMBL" id="ERF69209.1"/>
    </source>
</evidence>
<dbReference type="OrthoDB" id="10288713at2759"/>
<feature type="region of interest" description="Disordered" evidence="2">
    <location>
        <begin position="224"/>
        <end position="339"/>
    </location>
</feature>
<protein>
    <submittedName>
        <fullName evidence="3">Uncharacterized protein</fullName>
    </submittedName>
</protein>
<feature type="region of interest" description="Disordered" evidence="2">
    <location>
        <begin position="78"/>
        <end position="159"/>
    </location>
</feature>
<feature type="compositionally biased region" description="Basic and acidic residues" evidence="2">
    <location>
        <begin position="118"/>
        <end position="131"/>
    </location>
</feature>
<feature type="compositionally biased region" description="Basic and acidic residues" evidence="2">
    <location>
        <begin position="141"/>
        <end position="159"/>
    </location>
</feature>
<dbReference type="Proteomes" id="UP000019373">
    <property type="component" value="Unassembled WGS sequence"/>
</dbReference>
<proteinExistence type="predicted"/>
<feature type="compositionally biased region" description="Polar residues" evidence="2">
    <location>
        <begin position="78"/>
        <end position="88"/>
    </location>
</feature>
<evidence type="ECO:0000256" key="1">
    <source>
        <dbReference type="SAM" id="Coils"/>
    </source>
</evidence>
<evidence type="ECO:0000256" key="2">
    <source>
        <dbReference type="SAM" id="MobiDB-lite"/>
    </source>
</evidence>
<dbReference type="HOGENOM" id="CLU_470925_0_0_1"/>
<keyword evidence="4" id="KW-1185">Reference proteome</keyword>
<evidence type="ECO:0000313" key="4">
    <source>
        <dbReference type="Proteomes" id="UP000019373"/>
    </source>
</evidence>
<accession>U1HJV8</accession>
<organism evidence="3 4">
    <name type="scientific">Endocarpon pusillum (strain Z07020 / HMAS-L-300199)</name>
    <name type="common">Lichen-forming fungus</name>
    <dbReference type="NCBI Taxonomy" id="1263415"/>
    <lineage>
        <taxon>Eukaryota</taxon>
        <taxon>Fungi</taxon>
        <taxon>Dikarya</taxon>
        <taxon>Ascomycota</taxon>
        <taxon>Pezizomycotina</taxon>
        <taxon>Eurotiomycetes</taxon>
        <taxon>Chaetothyriomycetidae</taxon>
        <taxon>Verrucariales</taxon>
        <taxon>Verrucariaceae</taxon>
        <taxon>Endocarpon</taxon>
    </lineage>
</organism>
<name>U1HJV8_ENDPU</name>
<gene>
    <name evidence="3" type="ORF">EPUS_01166</name>
</gene>
<feature type="compositionally biased region" description="Basic and acidic residues" evidence="2">
    <location>
        <begin position="259"/>
        <end position="269"/>
    </location>
</feature>